<protein>
    <recommendedName>
        <fullName evidence="2">Retrotransposon gag domain-containing protein</fullName>
    </recommendedName>
</protein>
<evidence type="ECO:0000313" key="4">
    <source>
        <dbReference type="Proteomes" id="UP000257109"/>
    </source>
</evidence>
<evidence type="ECO:0000256" key="1">
    <source>
        <dbReference type="SAM" id="MobiDB-lite"/>
    </source>
</evidence>
<feature type="domain" description="Retrotransposon gag" evidence="2">
    <location>
        <begin position="71"/>
        <end position="160"/>
    </location>
</feature>
<feature type="non-terminal residue" evidence="3">
    <location>
        <position position="1"/>
    </location>
</feature>
<dbReference type="Pfam" id="PF03732">
    <property type="entry name" value="Retrotrans_gag"/>
    <property type="match status" value="1"/>
</dbReference>
<dbReference type="OrthoDB" id="1750196at2759"/>
<feature type="compositionally biased region" description="Basic residues" evidence="1">
    <location>
        <begin position="9"/>
        <end position="20"/>
    </location>
</feature>
<dbReference type="EMBL" id="QJKJ01009471">
    <property type="protein sequence ID" value="RDX76535.1"/>
    <property type="molecule type" value="Genomic_DNA"/>
</dbReference>
<name>A0A371FE23_MUCPR</name>
<proteinExistence type="predicted"/>
<organism evidence="3 4">
    <name type="scientific">Mucuna pruriens</name>
    <name type="common">Velvet bean</name>
    <name type="synonym">Dolichos pruriens</name>
    <dbReference type="NCBI Taxonomy" id="157652"/>
    <lineage>
        <taxon>Eukaryota</taxon>
        <taxon>Viridiplantae</taxon>
        <taxon>Streptophyta</taxon>
        <taxon>Embryophyta</taxon>
        <taxon>Tracheophyta</taxon>
        <taxon>Spermatophyta</taxon>
        <taxon>Magnoliopsida</taxon>
        <taxon>eudicotyledons</taxon>
        <taxon>Gunneridae</taxon>
        <taxon>Pentapetalae</taxon>
        <taxon>rosids</taxon>
        <taxon>fabids</taxon>
        <taxon>Fabales</taxon>
        <taxon>Fabaceae</taxon>
        <taxon>Papilionoideae</taxon>
        <taxon>50 kb inversion clade</taxon>
        <taxon>NPAAA clade</taxon>
        <taxon>indigoferoid/millettioid clade</taxon>
        <taxon>Phaseoleae</taxon>
        <taxon>Mucuna</taxon>
    </lineage>
</organism>
<dbReference type="Proteomes" id="UP000257109">
    <property type="component" value="Unassembled WGS sequence"/>
</dbReference>
<gene>
    <name evidence="3" type="ORF">CR513_43458</name>
</gene>
<comment type="caution">
    <text evidence="3">The sequence shown here is derived from an EMBL/GenBank/DDBJ whole genome shotgun (WGS) entry which is preliminary data.</text>
</comment>
<dbReference type="PANTHER" id="PTHR33223:SF8">
    <property type="entry name" value="OS04G0172440 PROTEIN"/>
    <property type="match status" value="1"/>
</dbReference>
<keyword evidence="4" id="KW-1185">Reference proteome</keyword>
<evidence type="ECO:0000313" key="3">
    <source>
        <dbReference type="EMBL" id="RDX76535.1"/>
    </source>
</evidence>
<accession>A0A371FE23</accession>
<dbReference type="PANTHER" id="PTHR33223">
    <property type="entry name" value="CCHC-TYPE DOMAIN-CONTAINING PROTEIN"/>
    <property type="match status" value="1"/>
</dbReference>
<sequence>MAFPGRTTLSRRRGKQLRTRSRRPLLSLPTKFKTPKFDKYKGSFYPRVHLVMYCRKMTTYIHDDKILIHCFQASLTGTALGWYVSLERGRIKMWRDQVEAFLKQYKYNEDMAPDHSWLQGLAKKEQEGFKEYAQRWRELAAQVQPLITEREMVTLFIDTLSSPYYDRVVGNVASNFTDLVAVDERIELGIRCWRYA</sequence>
<feature type="region of interest" description="Disordered" evidence="1">
    <location>
        <begin position="1"/>
        <end position="20"/>
    </location>
</feature>
<reference evidence="3" key="1">
    <citation type="submission" date="2018-05" db="EMBL/GenBank/DDBJ databases">
        <title>Draft genome of Mucuna pruriens seed.</title>
        <authorList>
            <person name="Nnadi N.E."/>
            <person name="Vos R."/>
            <person name="Hasami M.H."/>
            <person name="Devisetty U.K."/>
            <person name="Aguiy J.C."/>
        </authorList>
    </citation>
    <scope>NUCLEOTIDE SEQUENCE [LARGE SCALE GENOMIC DNA]</scope>
    <source>
        <strain evidence="3">JCA_2017</strain>
    </source>
</reference>
<dbReference type="AlphaFoldDB" id="A0A371FE23"/>
<evidence type="ECO:0000259" key="2">
    <source>
        <dbReference type="Pfam" id="PF03732"/>
    </source>
</evidence>
<dbReference type="InterPro" id="IPR005162">
    <property type="entry name" value="Retrotrans_gag_dom"/>
</dbReference>